<evidence type="ECO:0000313" key="2">
    <source>
        <dbReference type="EMBL" id="UTC24328.1"/>
    </source>
</evidence>
<dbReference type="Gene3D" id="1.20.1050.10">
    <property type="match status" value="1"/>
</dbReference>
<evidence type="ECO:0000313" key="3">
    <source>
        <dbReference type="Proteomes" id="UP001055955"/>
    </source>
</evidence>
<organism evidence="2 3">
    <name type="scientific">Candidatus Comchoanobacter bicostacola</name>
    <dbReference type="NCBI Taxonomy" id="2919598"/>
    <lineage>
        <taxon>Bacteria</taxon>
        <taxon>Pseudomonadati</taxon>
        <taxon>Pseudomonadota</taxon>
        <taxon>Gammaproteobacteria</taxon>
        <taxon>Candidatus Comchoanobacterales</taxon>
        <taxon>Candidatus Comchoanobacteraceae</taxon>
        <taxon>Candidatus Comchoanobacter</taxon>
    </lineage>
</organism>
<dbReference type="PANTHER" id="PTHR32419:SF6">
    <property type="entry name" value="GLUTATHIONE S-TRANSFERASE OMEGA-LIKE 1-RELATED"/>
    <property type="match status" value="1"/>
</dbReference>
<sequence>MGMLVNGVWQVKNPENIEGGFVRPESPYRDIISRKTMGRKPSRFVLYVSLACPWASSVLIVRKLAGLESVVEVRYVSPYMGDQGWMLEKPNKETGAKMLHELYTQTDPNFTGKVTVPILWDTQNKCIVNNESMDLIMMMNNEWSHFVEGDFNLMPNNIRYDVQVKCDWIYEQIANAVYRVGFASKQSVYEKECNQLFEALDRLEIELLDGRSYLLGSEILLCDVRLFVVLVRFDIVYYGHFKCNQRQIRDYPQLTAYMMRIYDQVWDTVDVDAIKTHYYQSHPWINPTQIVPVGPYHDFNRE</sequence>
<proteinExistence type="predicted"/>
<protein>
    <submittedName>
        <fullName evidence="2">Glutathione S-transferase C-terminal domain-containing protein</fullName>
    </submittedName>
</protein>
<reference evidence="2 3" key="1">
    <citation type="journal article" date="2022" name="Nat. Microbiol.">
        <title>The microbiome of a bacterivorous marine choanoflagellate contains a resource-demanding obligate bacterial associate.</title>
        <authorList>
            <person name="Needham D.M."/>
            <person name="Poirier C."/>
            <person name="Bachy C."/>
            <person name="George E.E."/>
            <person name="Wilken S."/>
            <person name="Yung C.C.M."/>
            <person name="Limardo A.J."/>
            <person name="Morando M."/>
            <person name="Sudek L."/>
            <person name="Malmstrom R.R."/>
            <person name="Keeling P.J."/>
            <person name="Santoro A.E."/>
            <person name="Worden A.Z."/>
        </authorList>
    </citation>
    <scope>NUCLEOTIDE SEQUENCE [LARGE SCALE GENOMIC DNA]</scope>
    <source>
        <strain evidence="2 3">Comchoano-1</strain>
    </source>
</reference>
<gene>
    <name evidence="2" type="ORF">MMH89_03715</name>
</gene>
<dbReference type="SUPFAM" id="SSF52833">
    <property type="entry name" value="Thioredoxin-like"/>
    <property type="match status" value="1"/>
</dbReference>
<dbReference type="Proteomes" id="UP001055955">
    <property type="component" value="Chromosome"/>
</dbReference>
<dbReference type="SFLD" id="SFLDG01206">
    <property type="entry name" value="Xi.1"/>
    <property type="match status" value="1"/>
</dbReference>
<dbReference type="Pfam" id="PF13410">
    <property type="entry name" value="GST_C_2"/>
    <property type="match status" value="1"/>
</dbReference>
<feature type="domain" description="GST N-terminal" evidence="1">
    <location>
        <begin position="51"/>
        <end position="140"/>
    </location>
</feature>
<dbReference type="EMBL" id="CP092900">
    <property type="protein sequence ID" value="UTC24328.1"/>
    <property type="molecule type" value="Genomic_DNA"/>
</dbReference>
<dbReference type="SFLD" id="SFLDG01148">
    <property type="entry name" value="Xi_(cytGST)"/>
    <property type="match status" value="1"/>
</dbReference>
<dbReference type="RefSeq" id="WP_258568112.1">
    <property type="nucleotide sequence ID" value="NZ_CP092900.1"/>
</dbReference>
<dbReference type="PANTHER" id="PTHR32419">
    <property type="entry name" value="GLUTATHIONYL-HYDROQUINONE REDUCTASE"/>
    <property type="match status" value="1"/>
</dbReference>
<dbReference type="InterPro" id="IPR016639">
    <property type="entry name" value="GST_Omega/GSH"/>
</dbReference>
<accession>A0ABY5DI65</accession>
<dbReference type="InterPro" id="IPR047047">
    <property type="entry name" value="GST_Omega-like_C"/>
</dbReference>
<dbReference type="PIRSF" id="PIRSF015753">
    <property type="entry name" value="GST"/>
    <property type="match status" value="1"/>
</dbReference>
<dbReference type="InterPro" id="IPR036282">
    <property type="entry name" value="Glutathione-S-Trfase_C_sf"/>
</dbReference>
<evidence type="ECO:0000259" key="1">
    <source>
        <dbReference type="Pfam" id="PF13409"/>
    </source>
</evidence>
<dbReference type="InterPro" id="IPR036249">
    <property type="entry name" value="Thioredoxin-like_sf"/>
</dbReference>
<dbReference type="SFLD" id="SFLDS00019">
    <property type="entry name" value="Glutathione_Transferase_(cytos"/>
    <property type="match status" value="1"/>
</dbReference>
<dbReference type="Gene3D" id="3.40.30.10">
    <property type="entry name" value="Glutaredoxin"/>
    <property type="match status" value="1"/>
</dbReference>
<name>A0ABY5DI65_9GAMM</name>
<dbReference type="CDD" id="cd03190">
    <property type="entry name" value="GST_C_Omega_like"/>
    <property type="match status" value="1"/>
</dbReference>
<keyword evidence="3" id="KW-1185">Reference proteome</keyword>
<dbReference type="SUPFAM" id="SSF47616">
    <property type="entry name" value="GST C-terminal domain-like"/>
    <property type="match status" value="1"/>
</dbReference>
<dbReference type="Pfam" id="PF13409">
    <property type="entry name" value="GST_N_2"/>
    <property type="match status" value="1"/>
</dbReference>
<dbReference type="InterPro" id="IPR004045">
    <property type="entry name" value="Glutathione_S-Trfase_N"/>
</dbReference>
<dbReference type="InterPro" id="IPR040079">
    <property type="entry name" value="Glutathione_S-Trfase"/>
</dbReference>